<dbReference type="Proteomes" id="UP000005242">
    <property type="component" value="Unassembled WGS sequence"/>
</dbReference>
<dbReference type="eggNOG" id="ENOG502S4B8">
    <property type="taxonomic scope" value="Eukaryota"/>
</dbReference>
<dbReference type="GeneID" id="18471704"/>
<feature type="compositionally biased region" description="Polar residues" evidence="1">
    <location>
        <begin position="267"/>
        <end position="285"/>
    </location>
</feature>
<accession>I4Y7Y8</accession>
<feature type="compositionally biased region" description="Polar residues" evidence="1">
    <location>
        <begin position="299"/>
        <end position="323"/>
    </location>
</feature>
<dbReference type="InParanoid" id="I4Y7Y8"/>
<keyword evidence="3" id="KW-1185">Reference proteome</keyword>
<sequence>MWFIVLVSDIHSYRLFWNLRRPPIYKAYTTPKLFNLTCSKSLQHFRLLFSIRKLAYQSSTRDFFLEYTHHLHKNYPIILTCVPRAAISLALILQFWNPSFLPIIENAFFERDAQLSRYAQGVLITHVVWVGLRLLVVVVAFLSHYSLSSSMFGTPLPYDDKEALNYAQENNHSWAWKERMVHRIEEVFRRGINPSAQEKRFSWSIRERPTTWTPNQVRLQDRQRLRRCSSNSDSVIVTSRSAPVVRITEHSLVPTPIMTDDRRGSVATRSNSLNTMQQEAESDVTSAQSREESQESSQVTQDNNSSHEQSPTNSIGLFSNASWHTPEREPTVASHSRSNGTSPRVGPARESTTSMSSVGALVNNNNGNSLPRDESYGSLPVPPLPASTSAEPALTQEGSSGSQSNGNDNSNTNHSRQSSYERDLIASESRDALGPIQSTSRMLDDFSYTPEREVQPSSNSNNSGSSSDLSNHSNNSHSSSSLSRMSSFFARKLKKKRSSSQTVLAQSREPGEGNQYNVNQDGVETENVSPPPPYTPTVSHSESRETIEQTSTSPEVVQRSQSRQSRQSRQSQRSSAIPIGLGLREEDDDADDENDSSNNNSDGIDWNTLRVESKRRLQDEQEQQSERRYEQ</sequence>
<dbReference type="RefSeq" id="XP_006959801.1">
    <property type="nucleotide sequence ID" value="XM_006959739.1"/>
</dbReference>
<dbReference type="OrthoDB" id="2575061at2759"/>
<feature type="region of interest" description="Disordered" evidence="1">
    <location>
        <begin position="253"/>
        <end position="631"/>
    </location>
</feature>
<evidence type="ECO:0000313" key="3">
    <source>
        <dbReference type="Proteomes" id="UP000005242"/>
    </source>
</evidence>
<feature type="compositionally biased region" description="Polar residues" evidence="1">
    <location>
        <begin position="350"/>
        <end position="369"/>
    </location>
</feature>
<feature type="compositionally biased region" description="Acidic residues" evidence="1">
    <location>
        <begin position="585"/>
        <end position="595"/>
    </location>
</feature>
<evidence type="ECO:0000313" key="2">
    <source>
        <dbReference type="EMBL" id="EIM20080.1"/>
    </source>
</evidence>
<dbReference type="AlphaFoldDB" id="I4Y7Y8"/>
<dbReference type="HOGENOM" id="CLU_433612_0_0_1"/>
<organism evidence="2 3">
    <name type="scientific">Wallemia mellicola (strain ATCC MYA-4683 / CBS 633.66)</name>
    <name type="common">Wallemia sebi (CBS 633.66)</name>
    <dbReference type="NCBI Taxonomy" id="671144"/>
    <lineage>
        <taxon>Eukaryota</taxon>
        <taxon>Fungi</taxon>
        <taxon>Dikarya</taxon>
        <taxon>Basidiomycota</taxon>
        <taxon>Wallemiomycotina</taxon>
        <taxon>Wallemiomycetes</taxon>
        <taxon>Wallemiales</taxon>
        <taxon>Wallemiaceae</taxon>
        <taxon>Wallemia</taxon>
    </lineage>
</organism>
<gene>
    <name evidence="2" type="ORF">WALSEDRAFT_33543</name>
</gene>
<feature type="compositionally biased region" description="Low complexity" evidence="1">
    <location>
        <begin position="457"/>
        <end position="487"/>
    </location>
</feature>
<evidence type="ECO:0000256" key="1">
    <source>
        <dbReference type="SAM" id="MobiDB-lite"/>
    </source>
</evidence>
<feature type="compositionally biased region" description="Basic and acidic residues" evidence="1">
    <location>
        <begin position="611"/>
        <end position="631"/>
    </location>
</feature>
<proteinExistence type="predicted"/>
<feature type="compositionally biased region" description="Low complexity" evidence="1">
    <location>
        <begin position="398"/>
        <end position="415"/>
    </location>
</feature>
<name>I4Y7Y8_WALMC</name>
<feature type="compositionally biased region" description="Basic and acidic residues" evidence="1">
    <location>
        <begin position="419"/>
        <end position="431"/>
    </location>
</feature>
<feature type="compositionally biased region" description="Low complexity" evidence="1">
    <location>
        <begin position="558"/>
        <end position="575"/>
    </location>
</feature>
<protein>
    <submittedName>
        <fullName evidence="2">Uncharacterized protein</fullName>
    </submittedName>
</protein>
<dbReference type="OMA" id="HETHDEH"/>
<reference evidence="2 3" key="1">
    <citation type="journal article" date="2012" name="Fungal Genet. Biol.">
        <title>The genome of the xerotolerant mold Wallemia sebi reveals adaptations to osmotic stress and suggests cryptic sexual reproduction.</title>
        <authorList>
            <person name="Padamsee M."/>
            <person name="Kumar T.K.A."/>
            <person name="Riley R."/>
            <person name="Binder M."/>
            <person name="Boyd A."/>
            <person name="Calvo A.M."/>
            <person name="Furukawa K."/>
            <person name="Hesse C."/>
            <person name="Hohmann S."/>
            <person name="James T.Y."/>
            <person name="LaButti K."/>
            <person name="Lapidus A."/>
            <person name="Lindquist E."/>
            <person name="Lucas S."/>
            <person name="Miller K."/>
            <person name="Shantappa S."/>
            <person name="Grigoriev I.V."/>
            <person name="Hibbett D.S."/>
            <person name="McLaughlin D.J."/>
            <person name="Spatafora J.W."/>
            <person name="Aime M.C."/>
        </authorList>
    </citation>
    <scope>NUCLEOTIDE SEQUENCE [LARGE SCALE GENOMIC DNA]</scope>
    <source>
        <strain evidence="3">ATCC MYA-4683 / CBS 633.66</strain>
    </source>
</reference>
<feature type="compositionally biased region" description="Polar residues" evidence="1">
    <location>
        <begin position="333"/>
        <end position="342"/>
    </location>
</feature>
<dbReference type="KEGG" id="wse:WALSEDRAFT_33543"/>
<dbReference type="EMBL" id="JH668242">
    <property type="protein sequence ID" value="EIM20080.1"/>
    <property type="molecule type" value="Genomic_DNA"/>
</dbReference>